<reference evidence="2" key="1">
    <citation type="journal article" date="2020" name="Stud. Mycol.">
        <title>101 Dothideomycetes genomes: a test case for predicting lifestyles and emergence of pathogens.</title>
        <authorList>
            <person name="Haridas S."/>
            <person name="Albert R."/>
            <person name="Binder M."/>
            <person name="Bloem J."/>
            <person name="Labutti K."/>
            <person name="Salamov A."/>
            <person name="Andreopoulos B."/>
            <person name="Baker S."/>
            <person name="Barry K."/>
            <person name="Bills G."/>
            <person name="Bluhm B."/>
            <person name="Cannon C."/>
            <person name="Castanera R."/>
            <person name="Culley D."/>
            <person name="Daum C."/>
            <person name="Ezra D."/>
            <person name="Gonzalez J."/>
            <person name="Henrissat B."/>
            <person name="Kuo A."/>
            <person name="Liang C."/>
            <person name="Lipzen A."/>
            <person name="Lutzoni F."/>
            <person name="Magnuson J."/>
            <person name="Mondo S."/>
            <person name="Nolan M."/>
            <person name="Ohm R."/>
            <person name="Pangilinan J."/>
            <person name="Park H.-J."/>
            <person name="Ramirez L."/>
            <person name="Alfaro M."/>
            <person name="Sun H."/>
            <person name="Tritt A."/>
            <person name="Yoshinaga Y."/>
            <person name="Zwiers L.-H."/>
            <person name="Turgeon B."/>
            <person name="Goodwin S."/>
            <person name="Spatafora J."/>
            <person name="Crous P."/>
            <person name="Grigoriev I."/>
        </authorList>
    </citation>
    <scope>NUCLEOTIDE SEQUENCE</scope>
    <source>
        <strain evidence="2">CBS 260.36</strain>
    </source>
</reference>
<proteinExistence type="predicted"/>
<evidence type="ECO:0000313" key="2">
    <source>
        <dbReference type="EMBL" id="KAF2155260.1"/>
    </source>
</evidence>
<keyword evidence="1" id="KW-0812">Transmembrane</keyword>
<dbReference type="OrthoDB" id="5429634at2759"/>
<dbReference type="AlphaFoldDB" id="A0A9P4J8V0"/>
<evidence type="ECO:0000313" key="3">
    <source>
        <dbReference type="Proteomes" id="UP000799439"/>
    </source>
</evidence>
<organism evidence="2 3">
    <name type="scientific">Myriangium duriaei CBS 260.36</name>
    <dbReference type="NCBI Taxonomy" id="1168546"/>
    <lineage>
        <taxon>Eukaryota</taxon>
        <taxon>Fungi</taxon>
        <taxon>Dikarya</taxon>
        <taxon>Ascomycota</taxon>
        <taxon>Pezizomycotina</taxon>
        <taxon>Dothideomycetes</taxon>
        <taxon>Dothideomycetidae</taxon>
        <taxon>Myriangiales</taxon>
        <taxon>Myriangiaceae</taxon>
        <taxon>Myriangium</taxon>
    </lineage>
</organism>
<protein>
    <submittedName>
        <fullName evidence="2">Uncharacterized protein</fullName>
    </submittedName>
</protein>
<gene>
    <name evidence="2" type="ORF">K461DRAFT_276457</name>
</gene>
<accession>A0A9P4J8V0</accession>
<keyword evidence="1" id="KW-1133">Transmembrane helix</keyword>
<dbReference type="EMBL" id="ML996083">
    <property type="protein sequence ID" value="KAF2155260.1"/>
    <property type="molecule type" value="Genomic_DNA"/>
</dbReference>
<evidence type="ECO:0000256" key="1">
    <source>
        <dbReference type="SAM" id="Phobius"/>
    </source>
</evidence>
<dbReference type="PANTHER" id="PTHR35395">
    <property type="entry name" value="DUF6536 DOMAIN-CONTAINING PROTEIN"/>
    <property type="match status" value="1"/>
</dbReference>
<keyword evidence="3" id="KW-1185">Reference proteome</keyword>
<comment type="caution">
    <text evidence="2">The sequence shown here is derived from an EMBL/GenBank/DDBJ whole genome shotgun (WGS) entry which is preliminary data.</text>
</comment>
<sequence length="120" mass="12713">MFLQLPLRYALPLMVVSALAHWVISQSFFVMAVEYSGMDGLIDNATFYAAGYSVMAIIIALALGGALILTLLVVGMRRLPATGIPFVGCCSAAISAACHGEVEATEPLRWGVVADYEGKS</sequence>
<feature type="transmembrane region" description="Helical" evidence="1">
    <location>
        <begin position="49"/>
        <end position="74"/>
    </location>
</feature>
<dbReference type="PANTHER" id="PTHR35395:SF1">
    <property type="entry name" value="DUF6536 DOMAIN-CONTAINING PROTEIN"/>
    <property type="match status" value="1"/>
</dbReference>
<dbReference type="Proteomes" id="UP000799439">
    <property type="component" value="Unassembled WGS sequence"/>
</dbReference>
<name>A0A9P4J8V0_9PEZI</name>
<keyword evidence="1" id="KW-0472">Membrane</keyword>